<comment type="function">
    <text evidence="7">Choline transporter.</text>
</comment>
<accession>A0A0V0QDI5</accession>
<comment type="subcellular location">
    <subcellularLocation>
        <location evidence="7">Cell membrane</location>
        <topology evidence="7">Multi-pass membrane protein</topology>
    </subcellularLocation>
    <subcellularLocation>
        <location evidence="1">Membrane</location>
        <topology evidence="1">Multi-pass membrane protein</topology>
    </subcellularLocation>
</comment>
<evidence type="ECO:0000256" key="1">
    <source>
        <dbReference type="ARBA" id="ARBA00004141"/>
    </source>
</evidence>
<evidence type="ECO:0000256" key="5">
    <source>
        <dbReference type="ARBA" id="ARBA00023136"/>
    </source>
</evidence>
<evidence type="ECO:0000313" key="9">
    <source>
        <dbReference type="EMBL" id="KRX00276.1"/>
    </source>
</evidence>
<dbReference type="GO" id="GO:0005886">
    <property type="term" value="C:plasma membrane"/>
    <property type="evidence" value="ECO:0007669"/>
    <property type="project" value="UniProtKB-SubCell"/>
</dbReference>
<gene>
    <name evidence="9" type="ORF">PPERSA_10775</name>
</gene>
<dbReference type="PANTHER" id="PTHR12385:SF14">
    <property type="entry name" value="CHOLINE TRANSPORTER-LIKE 2"/>
    <property type="match status" value="1"/>
</dbReference>
<keyword evidence="10" id="KW-1185">Reference proteome</keyword>
<feature type="transmembrane region" description="Helical" evidence="7">
    <location>
        <begin position="338"/>
        <end position="358"/>
    </location>
</feature>
<feature type="transmembrane region" description="Helical" evidence="7">
    <location>
        <begin position="518"/>
        <end position="542"/>
    </location>
</feature>
<feature type="transmembrane region" description="Helical" evidence="7">
    <location>
        <begin position="254"/>
        <end position="275"/>
    </location>
</feature>
<feature type="transmembrane region" description="Helical" evidence="7">
    <location>
        <begin position="303"/>
        <end position="326"/>
    </location>
</feature>
<comment type="caution">
    <text evidence="9">The sequence shown here is derived from an EMBL/GenBank/DDBJ whole genome shotgun (WGS) entry which is preliminary data.</text>
</comment>
<feature type="transmembrane region" description="Helical" evidence="7">
    <location>
        <begin position="39"/>
        <end position="57"/>
    </location>
</feature>
<dbReference type="PANTHER" id="PTHR12385">
    <property type="entry name" value="CHOLINE TRANSPORTER-LIKE (SLC FAMILY 44)"/>
    <property type="match status" value="1"/>
</dbReference>
<dbReference type="InParanoid" id="A0A0V0QDI5"/>
<protein>
    <recommendedName>
        <fullName evidence="7">Choline transporter-like protein</fullName>
    </recommendedName>
</protein>
<sequence>MTDNQEQPRKKNQKLDNRAKDIEEKIANGPQEERKCTDILCCLLFVAFMVFMVYVGAQGFAEGDPKRLVAVYDSSYLPCGLKTDGEDGQVYDLTDYKYVYFPIPHPSHLDTTYCVKECPEIDYEADQDADSQYPNGISCNTYNQTSEYENKFSDNKCTNDCDMNDLYTNSDDLEGKFCIYDTRKLLGRVCFPGAEVIDSVADLAKGITDAINMDKINEYLDDLDKGKAIVCASVGFVFVLGILYMLFVRVFSGIIVWLIIALYFVLMGLLTYFLYDKYKETDDYLKENDGQEQGDYTNSNKNLYLSLSIVFLSIFVLSFIGLICLWKSIRLAIAIIKTATIFMVDVPSALVVPIIMAIFVAGWWILWAFAFMYVYSVGDIYKRSEGSVFATVDWEEQQEYYVWSFVFGGLWVNAFLQALTQFTLASTCSIWYWDQPDKTPHRPVLRSFYRAFRYHLGSLAFGSLILAIVQTIRLMLEYVYKQYQKTGQTQNKIVKYIFTCLRCCIACFERFVKFMNRIAYVQIALSGDNFCSSAILGMTQVFNNKARVMLVSGLGWAFIFVGKLFMIVANVFICYMIYTEADPWKSEMTSTWLPLLIILVLSWGISTVFLSVYSMAIDTVMLCFLYDEKISNNFNQILQLSSQIILSINFNQYNFQKLIQKQTLLTNKLK</sequence>
<organism evidence="9 10">
    <name type="scientific">Pseudocohnilembus persalinus</name>
    <name type="common">Ciliate</name>
    <dbReference type="NCBI Taxonomy" id="266149"/>
    <lineage>
        <taxon>Eukaryota</taxon>
        <taxon>Sar</taxon>
        <taxon>Alveolata</taxon>
        <taxon>Ciliophora</taxon>
        <taxon>Intramacronucleata</taxon>
        <taxon>Oligohymenophorea</taxon>
        <taxon>Scuticociliatia</taxon>
        <taxon>Philasterida</taxon>
        <taxon>Pseudocohnilembidae</taxon>
        <taxon>Pseudocohnilembus</taxon>
    </lineage>
</organism>
<feature type="transmembrane region" description="Helical" evidence="7">
    <location>
        <begin position="554"/>
        <end position="578"/>
    </location>
</feature>
<dbReference type="InterPro" id="IPR007603">
    <property type="entry name" value="Choline_transptr-like"/>
</dbReference>
<dbReference type="GO" id="GO:0022857">
    <property type="term" value="F:transmembrane transporter activity"/>
    <property type="evidence" value="ECO:0007669"/>
    <property type="project" value="UniProtKB-UniRule"/>
</dbReference>
<dbReference type="OMA" id="GKSFCKA"/>
<feature type="transmembrane region" description="Helical" evidence="7">
    <location>
        <begin position="402"/>
        <end position="432"/>
    </location>
</feature>
<dbReference type="AlphaFoldDB" id="A0A0V0QDI5"/>
<dbReference type="Proteomes" id="UP000054937">
    <property type="component" value="Unassembled WGS sequence"/>
</dbReference>
<dbReference type="OrthoDB" id="420519at2759"/>
<keyword evidence="6" id="KW-0325">Glycoprotein</keyword>
<feature type="region of interest" description="Disordered" evidence="8">
    <location>
        <begin position="1"/>
        <end position="26"/>
    </location>
</feature>
<reference evidence="9 10" key="1">
    <citation type="journal article" date="2015" name="Sci. Rep.">
        <title>Genome of the facultative scuticociliatosis pathogen Pseudocohnilembus persalinus provides insight into its virulence through horizontal gene transfer.</title>
        <authorList>
            <person name="Xiong J."/>
            <person name="Wang G."/>
            <person name="Cheng J."/>
            <person name="Tian M."/>
            <person name="Pan X."/>
            <person name="Warren A."/>
            <person name="Jiang C."/>
            <person name="Yuan D."/>
            <person name="Miao W."/>
        </authorList>
    </citation>
    <scope>NUCLEOTIDE SEQUENCE [LARGE SCALE GENOMIC DNA]</scope>
    <source>
        <strain evidence="9">36N120E</strain>
    </source>
</reference>
<evidence type="ECO:0000256" key="8">
    <source>
        <dbReference type="SAM" id="MobiDB-lite"/>
    </source>
</evidence>
<evidence type="ECO:0000256" key="7">
    <source>
        <dbReference type="RuleBase" id="RU368066"/>
    </source>
</evidence>
<evidence type="ECO:0000256" key="6">
    <source>
        <dbReference type="ARBA" id="ARBA00023180"/>
    </source>
</evidence>
<proteinExistence type="inferred from homology"/>
<feature type="transmembrane region" description="Helical" evidence="7">
    <location>
        <begin position="452"/>
        <end position="472"/>
    </location>
</feature>
<keyword evidence="3 7" id="KW-0812">Transmembrane</keyword>
<dbReference type="Pfam" id="PF04515">
    <property type="entry name" value="Choline_transpo"/>
    <property type="match status" value="1"/>
</dbReference>
<evidence type="ECO:0000256" key="4">
    <source>
        <dbReference type="ARBA" id="ARBA00022989"/>
    </source>
</evidence>
<dbReference type="EMBL" id="LDAU01000194">
    <property type="protein sequence ID" value="KRX00276.1"/>
    <property type="molecule type" value="Genomic_DNA"/>
</dbReference>
<feature type="transmembrane region" description="Helical" evidence="7">
    <location>
        <begin position="227"/>
        <end position="247"/>
    </location>
</feature>
<evidence type="ECO:0000256" key="3">
    <source>
        <dbReference type="ARBA" id="ARBA00022692"/>
    </source>
</evidence>
<name>A0A0V0QDI5_PSEPJ</name>
<feature type="transmembrane region" description="Helical" evidence="7">
    <location>
        <begin position="590"/>
        <end position="613"/>
    </location>
</feature>
<keyword evidence="4 7" id="KW-1133">Transmembrane helix</keyword>
<evidence type="ECO:0000256" key="2">
    <source>
        <dbReference type="ARBA" id="ARBA00007168"/>
    </source>
</evidence>
<comment type="similarity">
    <text evidence="2 7">Belongs to the CTL (choline transporter-like) family.</text>
</comment>
<evidence type="ECO:0000313" key="10">
    <source>
        <dbReference type="Proteomes" id="UP000054937"/>
    </source>
</evidence>
<keyword evidence="5 7" id="KW-0472">Membrane</keyword>